<dbReference type="Pfam" id="PF13505">
    <property type="entry name" value="OMP_b-brl"/>
    <property type="match status" value="1"/>
</dbReference>
<feature type="chain" id="PRO_5004637433" description="Outer membrane protein beta-barrel domain-containing protein" evidence="2">
    <location>
        <begin position="24"/>
        <end position="215"/>
    </location>
</feature>
<reference evidence="4 5" key="1">
    <citation type="submission" date="2013-09" db="EMBL/GenBank/DDBJ databases">
        <title>Whole genome shotgun sequence of Vibrio azureus NBRC 104587.</title>
        <authorList>
            <person name="Isaki S."/>
            <person name="Hosoyama A."/>
            <person name="Numata M."/>
            <person name="Hashimoto M."/>
            <person name="Hosoyama Y."/>
            <person name="Tsuchikane K."/>
            <person name="Noguchi M."/>
            <person name="Hirakata S."/>
            <person name="Ichikawa N."/>
            <person name="Ohji S."/>
            <person name="Yamazoe A."/>
            <person name="Fujita N."/>
        </authorList>
    </citation>
    <scope>NUCLEOTIDE SEQUENCE [LARGE SCALE GENOMIC DNA]</scope>
    <source>
        <strain evidence="4 5">NBRC 104587</strain>
    </source>
</reference>
<evidence type="ECO:0000313" key="4">
    <source>
        <dbReference type="EMBL" id="GAD74251.1"/>
    </source>
</evidence>
<name>U3A2M3_9VIBR</name>
<dbReference type="SUPFAM" id="SSF56925">
    <property type="entry name" value="OMPA-like"/>
    <property type="match status" value="1"/>
</dbReference>
<keyword evidence="1 2" id="KW-0732">Signal</keyword>
<keyword evidence="5" id="KW-1185">Reference proteome</keyword>
<dbReference type="Proteomes" id="UP000016567">
    <property type="component" value="Unassembled WGS sequence"/>
</dbReference>
<evidence type="ECO:0000313" key="5">
    <source>
        <dbReference type="Proteomes" id="UP000016567"/>
    </source>
</evidence>
<proteinExistence type="predicted"/>
<evidence type="ECO:0000259" key="3">
    <source>
        <dbReference type="Pfam" id="PF13505"/>
    </source>
</evidence>
<dbReference type="eggNOG" id="ENOG5031P02">
    <property type="taxonomic scope" value="Bacteria"/>
</dbReference>
<protein>
    <recommendedName>
        <fullName evidence="3">Outer membrane protein beta-barrel domain-containing protein</fullName>
    </recommendedName>
</protein>
<dbReference type="EMBL" id="BATL01000006">
    <property type="protein sequence ID" value="GAD74251.1"/>
    <property type="molecule type" value="Genomic_DNA"/>
</dbReference>
<accession>U3A2M3</accession>
<feature type="signal peptide" evidence="2">
    <location>
        <begin position="1"/>
        <end position="23"/>
    </location>
</feature>
<organism evidence="4 5">
    <name type="scientific">Vibrio azureus NBRC 104587</name>
    <dbReference type="NCBI Taxonomy" id="1219077"/>
    <lineage>
        <taxon>Bacteria</taxon>
        <taxon>Pseudomonadati</taxon>
        <taxon>Pseudomonadota</taxon>
        <taxon>Gammaproteobacteria</taxon>
        <taxon>Vibrionales</taxon>
        <taxon>Vibrionaceae</taxon>
        <taxon>Vibrio</taxon>
    </lineage>
</organism>
<dbReference type="STRING" id="1219077.VAZ01S_006_00090"/>
<dbReference type="InterPro" id="IPR011250">
    <property type="entry name" value="OMP/PagP_B-barrel"/>
</dbReference>
<dbReference type="Gene3D" id="2.40.160.20">
    <property type="match status" value="1"/>
</dbReference>
<feature type="domain" description="Outer membrane protein beta-barrel" evidence="3">
    <location>
        <begin position="10"/>
        <end position="215"/>
    </location>
</feature>
<evidence type="ECO:0000256" key="2">
    <source>
        <dbReference type="SAM" id="SignalP"/>
    </source>
</evidence>
<comment type="caution">
    <text evidence="4">The sequence shown here is derived from an EMBL/GenBank/DDBJ whole genome shotgun (WGS) entry which is preliminary data.</text>
</comment>
<gene>
    <name evidence="4" type="ORF">VAZ01S_006_00090</name>
</gene>
<evidence type="ECO:0000256" key="1">
    <source>
        <dbReference type="ARBA" id="ARBA00022729"/>
    </source>
</evidence>
<sequence length="215" mass="23661">MIMKKIVLTLAVASAFSSVAAQAKSDWYIGVDVLNSNLDIESNFDLDSATGVGISAGRNIKVNDNFSIDIEAEYIHLGNFTNDNGAYCYSNYNYVRCSSDVDMDAFNLNVKPKYHFNGSGLYLGAIAGLTSMTADGIVYSHSVGYTNSYYTANNVEGFGYNYGLELGYEFNTKVIISVGYRVASVDFDVKPSLFRTKKSVNFETQSAYIGLDYKF</sequence>
<dbReference type="InterPro" id="IPR027385">
    <property type="entry name" value="Beta-barrel_OMP"/>
</dbReference>
<dbReference type="AlphaFoldDB" id="U3A2M3"/>